<dbReference type="PROSITE" id="PS00240">
    <property type="entry name" value="RECEPTOR_TYR_KIN_III"/>
    <property type="match status" value="1"/>
</dbReference>
<dbReference type="EMBL" id="CM014085">
    <property type="protein sequence ID" value="TKS74976.1"/>
    <property type="molecule type" value="Genomic_DNA"/>
</dbReference>
<sequence length="872" mass="97838">MQLISLSLYPIVGNTKPTISPSGSHIVVSLNAPFELRCQGVKAMQWQREERPKVRGEKKTDGMSILHIPRAQPVHMGRYICLEESSMEQASIYVYVKDPDNPFRKSMVFNILTREGNTASIPCLATDPSLDSLRLETCSSKDLASGLQFSPNLEQGILIHNTQKAYEGCYVCAGRLGEQDVKSHHYFLTVKPVPNAPPVIEMQAPKRAILTRNQSLYLACNTSNVNGDIQLKWVTPPGSGAVWYPQQPAKVDVASRILTEHFTHVRSAILSITAVRPEDSGRYTYSSELRLVRLKMSEGGVYTFQASNGDASVNHTFTIFVISKPEIVSHEGPVDGQVRCVAEGFPAPRITWYYCEQPYARCSQQMNATQEEHNVITVTLFSPMFGKTEVESRVNVSRGRFNTLECVATVEGEQAYTLFSISERTVPHDLFTPLLIGSVSAAGILCLILIMLVYKYMQKPEYQIQWKVIEGIHGNNYVYIDPTQLPYDHQWEFPRNNLRFGKTLGSGAFGKVVEATAYGLSKADSVMTVAVKMLKTSAHSTEKEALMSELKVLSYLGNHMNIVNLLGACTVGGPTLVITEYCCFGDLLNFLRRKRESFICFKLEEDCYYRNVTLQRDAAGSGGSYAEADAESELFDEDGLSLDTEDLLSFSYQVAKGMEFLASKNCIHRDLAARNILLTQGRVAKICDFGLARDITTDSNYVVKGNARLPVKWMSPESIFECVYTFESDVWSYGILLWEIFSLGNSPYPGMPVDAKFYKLIKEGYRMDAPEFAPSEMYQIMRSCWDPDPFNRPPFRKVVERIEQQLSDATKHIYLNFSSRLPVTPRAREEPSSQSTTLHHLNSSGNNSPPTQPLLVQHEVFLEDATLNAQWV</sequence>
<feature type="region of interest" description="Disordered" evidence="30">
    <location>
        <begin position="824"/>
        <end position="852"/>
    </location>
</feature>
<evidence type="ECO:0000256" key="25">
    <source>
        <dbReference type="PIRSR" id="PIRSR000615-2"/>
    </source>
</evidence>
<evidence type="ECO:0000256" key="14">
    <source>
        <dbReference type="ARBA" id="ARBA00022843"/>
    </source>
</evidence>
<evidence type="ECO:0000256" key="9">
    <source>
        <dbReference type="ARBA" id="ARBA00022737"/>
    </source>
</evidence>
<keyword evidence="35" id="KW-1185">Reference proteome</keyword>
<feature type="binding site" evidence="26">
    <location>
        <position position="477"/>
    </location>
    <ligand>
        <name>Mg(2+)</name>
        <dbReference type="ChEBI" id="CHEBI:18420"/>
    </ligand>
</feature>
<evidence type="ECO:0000256" key="12">
    <source>
        <dbReference type="ARBA" id="ARBA00022840"/>
    </source>
</evidence>
<dbReference type="STRING" id="240159.A0A4U5UJK7"/>
<evidence type="ECO:0000313" key="34">
    <source>
        <dbReference type="EMBL" id="TKS74976.1"/>
    </source>
</evidence>
<feature type="domain" description="Ig-like" evidence="33">
    <location>
        <begin position="197"/>
        <end position="284"/>
    </location>
</feature>
<reference evidence="34 35" key="1">
    <citation type="submission" date="2019-01" db="EMBL/GenBank/DDBJ databases">
        <title>Genome Assembly of Collichthys lucidus.</title>
        <authorList>
            <person name="Cai M."/>
            <person name="Xiao S."/>
        </authorList>
    </citation>
    <scope>NUCLEOTIDE SEQUENCE [LARGE SCALE GENOMIC DNA]</scope>
    <source>
        <strain evidence="34">JT15FE1705JMU</strain>
        <tissue evidence="34">Muscle</tissue>
    </source>
</reference>
<keyword evidence="9" id="KW-0677">Repeat</keyword>
<dbReference type="GO" id="GO:0038093">
    <property type="term" value="P:Fc receptor signaling pathway"/>
    <property type="evidence" value="ECO:0007669"/>
    <property type="project" value="InterPro"/>
</dbReference>
<evidence type="ECO:0000256" key="3">
    <source>
        <dbReference type="ARBA" id="ARBA00022475"/>
    </source>
</evidence>
<evidence type="ECO:0000259" key="33">
    <source>
        <dbReference type="PROSITE" id="PS50835"/>
    </source>
</evidence>
<dbReference type="GO" id="GO:0005886">
    <property type="term" value="C:plasma membrane"/>
    <property type="evidence" value="ECO:0007669"/>
    <property type="project" value="UniProtKB-SubCell"/>
</dbReference>
<keyword evidence="6 29" id="KW-0812">Transmembrane</keyword>
<dbReference type="PANTHER" id="PTHR24416:SF46">
    <property type="entry name" value="MAST_STEM CELL GROWTH FACTOR RECEPTOR KIT"/>
    <property type="match status" value="1"/>
</dbReference>
<dbReference type="InterPro" id="IPR001245">
    <property type="entry name" value="Ser-Thr/Tyr_kinase_cat_dom"/>
</dbReference>
<dbReference type="InterPro" id="IPR000719">
    <property type="entry name" value="Prot_kinase_dom"/>
</dbReference>
<keyword evidence="11" id="KW-0418">Kinase</keyword>
<evidence type="ECO:0000256" key="24">
    <source>
        <dbReference type="PIRSR" id="PIRSR000615-1"/>
    </source>
</evidence>
<keyword evidence="8" id="KW-0732">Signal</keyword>
<evidence type="ECO:0000256" key="23">
    <source>
        <dbReference type="ARBA" id="ARBA00051243"/>
    </source>
</evidence>
<keyword evidence="7 26" id="KW-0479">Metal-binding</keyword>
<evidence type="ECO:0000256" key="10">
    <source>
        <dbReference type="ARBA" id="ARBA00022741"/>
    </source>
</evidence>
<evidence type="ECO:0000256" key="21">
    <source>
        <dbReference type="ARBA" id="ARBA00023319"/>
    </source>
</evidence>
<feature type="site" description="Important for interaction with phosphotyrosine-binding proteins" evidence="27">
    <location>
        <position position="814"/>
    </location>
</feature>
<dbReference type="InterPro" id="IPR027263">
    <property type="entry name" value="SCGF_receptor"/>
</dbReference>
<evidence type="ECO:0000256" key="7">
    <source>
        <dbReference type="ARBA" id="ARBA00022723"/>
    </source>
</evidence>
<evidence type="ECO:0000256" key="6">
    <source>
        <dbReference type="ARBA" id="ARBA00022692"/>
    </source>
</evidence>
<evidence type="ECO:0000256" key="17">
    <source>
        <dbReference type="ARBA" id="ARBA00023137"/>
    </source>
</evidence>
<evidence type="ECO:0000259" key="32">
    <source>
        <dbReference type="PROSITE" id="PS50011"/>
    </source>
</evidence>
<dbReference type="PIRSF" id="PIRSF500951">
    <property type="entry name" value="SCGF_recepter"/>
    <property type="match status" value="1"/>
</dbReference>
<dbReference type="Pfam" id="PF07714">
    <property type="entry name" value="PK_Tyr_Ser-Thr"/>
    <property type="match status" value="1"/>
</dbReference>
<keyword evidence="18" id="KW-1015">Disulfide bond</keyword>
<dbReference type="Gene3D" id="1.10.510.10">
    <property type="entry name" value="Transferase(Phosphotransferase) domain 1"/>
    <property type="match status" value="1"/>
</dbReference>
<dbReference type="InterPro" id="IPR020635">
    <property type="entry name" value="Tyr_kinase_cat_dom"/>
</dbReference>
<keyword evidence="21 29" id="KW-0393">Immunoglobulin domain</keyword>
<evidence type="ECO:0000256" key="8">
    <source>
        <dbReference type="ARBA" id="ARBA00022729"/>
    </source>
</evidence>
<dbReference type="SMART" id="SM00219">
    <property type="entry name" value="TyrKc"/>
    <property type="match status" value="1"/>
</dbReference>
<feature type="binding site" evidence="25">
    <location>
        <begin position="505"/>
        <end position="512"/>
    </location>
    <ligand>
        <name>ATP</name>
        <dbReference type="ChEBI" id="CHEBI:30616"/>
    </ligand>
</feature>
<dbReference type="GO" id="GO:0005524">
    <property type="term" value="F:ATP binding"/>
    <property type="evidence" value="ECO:0007669"/>
    <property type="project" value="UniProtKB-UniRule"/>
</dbReference>
<keyword evidence="14" id="KW-0832">Ubl conjugation</keyword>
<dbReference type="GO" id="GO:0019838">
    <property type="term" value="F:growth factor binding"/>
    <property type="evidence" value="ECO:0007669"/>
    <property type="project" value="TreeGrafter"/>
</dbReference>
<dbReference type="FunFam" id="3.30.200.20:FF:000025">
    <property type="entry name" value="Platelet-derived growth factor receptor alpha"/>
    <property type="match status" value="1"/>
</dbReference>
<dbReference type="PIRSF" id="PIRSF000615">
    <property type="entry name" value="TyrPK_CSF1-R"/>
    <property type="match status" value="1"/>
</dbReference>
<evidence type="ECO:0000256" key="30">
    <source>
        <dbReference type="SAM" id="MobiDB-lite"/>
    </source>
</evidence>
<keyword evidence="15 31" id="KW-1133">Transmembrane helix</keyword>
<feature type="domain" description="Protein kinase" evidence="32">
    <location>
        <begin position="498"/>
        <end position="815"/>
    </location>
</feature>
<evidence type="ECO:0000256" key="11">
    <source>
        <dbReference type="ARBA" id="ARBA00022777"/>
    </source>
</evidence>
<feature type="binding site" evidence="25">
    <location>
        <begin position="580"/>
        <end position="586"/>
    </location>
    <ligand>
        <name>ATP</name>
        <dbReference type="ChEBI" id="CHEBI:30616"/>
    </ligand>
</feature>
<dbReference type="InterPro" id="IPR001824">
    <property type="entry name" value="Tyr_kinase_rcpt_3_CS"/>
</dbReference>
<protein>
    <recommendedName>
        <fullName evidence="2">receptor protein-tyrosine kinase</fullName>
        <ecNumber evidence="2">2.7.10.1</ecNumber>
    </recommendedName>
    <alternativeName>
        <fullName evidence="22">Tyrosine-protein kinase Kit</fullName>
    </alternativeName>
</protein>
<feature type="transmembrane region" description="Helical" evidence="31">
    <location>
        <begin position="430"/>
        <end position="454"/>
    </location>
</feature>
<dbReference type="Proteomes" id="UP000298787">
    <property type="component" value="Chromosome 8"/>
</dbReference>
<dbReference type="GO" id="GO:0030335">
    <property type="term" value="P:positive regulation of cell migration"/>
    <property type="evidence" value="ECO:0007669"/>
    <property type="project" value="TreeGrafter"/>
</dbReference>
<dbReference type="SUPFAM" id="SSF56112">
    <property type="entry name" value="Protein kinase-like (PK-like)"/>
    <property type="match status" value="1"/>
</dbReference>
<evidence type="ECO:0000256" key="29">
    <source>
        <dbReference type="RuleBase" id="RU000311"/>
    </source>
</evidence>
<evidence type="ECO:0000256" key="27">
    <source>
        <dbReference type="PIRSR" id="PIRSR000615-4"/>
    </source>
</evidence>
<keyword evidence="17" id="KW-0829">Tyrosine-protein kinase</keyword>
<evidence type="ECO:0000256" key="2">
    <source>
        <dbReference type="ARBA" id="ARBA00011902"/>
    </source>
</evidence>
<dbReference type="InterPro" id="IPR003599">
    <property type="entry name" value="Ig_sub"/>
</dbReference>
<dbReference type="FunFam" id="1.10.510.10:FF:000177">
    <property type="entry name" value="Mast/stem cell growth factor receptor"/>
    <property type="match status" value="1"/>
</dbReference>
<dbReference type="GO" id="GO:0019955">
    <property type="term" value="F:cytokine binding"/>
    <property type="evidence" value="ECO:0007669"/>
    <property type="project" value="InterPro"/>
</dbReference>
<dbReference type="GO" id="GO:0046872">
    <property type="term" value="F:metal ion binding"/>
    <property type="evidence" value="ECO:0007669"/>
    <property type="project" value="UniProtKB-KW"/>
</dbReference>
<evidence type="ECO:0000256" key="15">
    <source>
        <dbReference type="ARBA" id="ARBA00022989"/>
    </source>
</evidence>
<dbReference type="InterPro" id="IPR007110">
    <property type="entry name" value="Ig-like_dom"/>
</dbReference>
<evidence type="ECO:0000256" key="19">
    <source>
        <dbReference type="ARBA" id="ARBA00023170"/>
    </source>
</evidence>
<keyword evidence="5" id="KW-0808">Transferase</keyword>
<keyword evidence="12 25" id="KW-0067">ATP-binding</keyword>
<evidence type="ECO:0000256" key="1">
    <source>
        <dbReference type="ARBA" id="ARBA00004251"/>
    </source>
</evidence>
<comment type="subcellular location">
    <subcellularLocation>
        <location evidence="1">Cell membrane</location>
        <topology evidence="1">Single-pass type I membrane protein</topology>
    </subcellularLocation>
    <subcellularLocation>
        <location evidence="29">Membrane</location>
        <topology evidence="29">Single-pass type I membrane protein</topology>
    </subcellularLocation>
</comment>
<dbReference type="GO" id="GO:0097324">
    <property type="term" value="P:melanocyte migration"/>
    <property type="evidence" value="ECO:0007669"/>
    <property type="project" value="UniProtKB-ARBA"/>
</dbReference>
<keyword evidence="3" id="KW-1003">Cell membrane</keyword>
<dbReference type="AlphaFoldDB" id="A0A4U5UJK7"/>
<dbReference type="GO" id="GO:0030183">
    <property type="term" value="P:B cell differentiation"/>
    <property type="evidence" value="ECO:0007669"/>
    <property type="project" value="TreeGrafter"/>
</dbReference>
<feature type="binding site" evidence="26">
    <location>
        <position position="688"/>
    </location>
    <ligand>
        <name>Mg(2+)</name>
        <dbReference type="ChEBI" id="CHEBI:18420"/>
    </ligand>
</feature>
<keyword evidence="20" id="KW-0325">Glycoprotein</keyword>
<dbReference type="PROSITE" id="PS50011">
    <property type="entry name" value="PROTEIN_KINASE_DOM"/>
    <property type="match status" value="1"/>
</dbReference>
<keyword evidence="19 29" id="KW-0675">Receptor</keyword>
<dbReference type="Gene3D" id="3.30.200.20">
    <property type="entry name" value="Phosphorylase Kinase, domain 1"/>
    <property type="match status" value="1"/>
</dbReference>
<evidence type="ECO:0000256" key="31">
    <source>
        <dbReference type="SAM" id="Phobius"/>
    </source>
</evidence>
<dbReference type="PRINTS" id="PR00109">
    <property type="entry name" value="TYRKINASE"/>
</dbReference>
<dbReference type="PROSITE" id="PS00107">
    <property type="entry name" value="PROTEIN_KINASE_ATP"/>
    <property type="match status" value="1"/>
</dbReference>
<evidence type="ECO:0000256" key="22">
    <source>
        <dbReference type="ARBA" id="ARBA00032147"/>
    </source>
</evidence>
<feature type="binding site" evidence="26">
    <location>
        <position position="675"/>
    </location>
    <ligand>
        <name>Mg(2+)</name>
        <dbReference type="ChEBI" id="CHEBI:18420"/>
    </ligand>
</feature>
<dbReference type="PANTHER" id="PTHR24416">
    <property type="entry name" value="TYROSINE-PROTEIN KINASE RECEPTOR"/>
    <property type="match status" value="1"/>
</dbReference>
<evidence type="ECO:0000256" key="16">
    <source>
        <dbReference type="ARBA" id="ARBA00023136"/>
    </source>
</evidence>
<dbReference type="GO" id="GO:0030318">
    <property type="term" value="P:melanocyte differentiation"/>
    <property type="evidence" value="ECO:0007669"/>
    <property type="project" value="UniProtKB-ARBA"/>
</dbReference>
<feature type="compositionally biased region" description="Polar residues" evidence="30">
    <location>
        <begin position="832"/>
        <end position="849"/>
    </location>
</feature>
<keyword evidence="13 26" id="KW-0460">Magnesium</keyword>
<evidence type="ECO:0000256" key="4">
    <source>
        <dbReference type="ARBA" id="ARBA00022553"/>
    </source>
</evidence>
<feature type="binding site" evidence="25">
    <location>
        <position position="674"/>
    </location>
    <ligand>
        <name>ATP</name>
        <dbReference type="ChEBI" id="CHEBI:30616"/>
    </ligand>
</feature>
<evidence type="ECO:0000256" key="28">
    <source>
        <dbReference type="PROSITE-ProRule" id="PRU10141"/>
    </source>
</evidence>
<dbReference type="EC" id="2.7.10.1" evidence="2"/>
<evidence type="ECO:0000313" key="35">
    <source>
        <dbReference type="Proteomes" id="UP000298787"/>
    </source>
</evidence>
<keyword evidence="10 25" id="KW-0547">Nucleotide-binding</keyword>
<feature type="binding site" evidence="25 28">
    <location>
        <position position="532"/>
    </location>
    <ligand>
        <name>ATP</name>
        <dbReference type="ChEBI" id="CHEBI:30616"/>
    </ligand>
</feature>
<dbReference type="Gene3D" id="2.60.40.10">
    <property type="entry name" value="Immunoglobulins"/>
    <property type="match status" value="4"/>
</dbReference>
<name>A0A4U5UJK7_COLLU</name>
<dbReference type="GO" id="GO:0038109">
    <property type="term" value="P:Kit signaling pathway"/>
    <property type="evidence" value="ECO:0007669"/>
    <property type="project" value="InterPro"/>
</dbReference>
<dbReference type="GO" id="GO:0046427">
    <property type="term" value="P:positive regulation of receptor signaling pathway via JAK-STAT"/>
    <property type="evidence" value="ECO:0007669"/>
    <property type="project" value="TreeGrafter"/>
</dbReference>
<dbReference type="PROSITE" id="PS50835">
    <property type="entry name" value="IG_LIKE"/>
    <property type="match status" value="1"/>
</dbReference>
<dbReference type="GO" id="GO:0004714">
    <property type="term" value="F:transmembrane receptor protein tyrosine kinase activity"/>
    <property type="evidence" value="ECO:0007669"/>
    <property type="project" value="UniProtKB-EC"/>
</dbReference>
<evidence type="ECO:0000256" key="18">
    <source>
        <dbReference type="ARBA" id="ARBA00023157"/>
    </source>
</evidence>
<keyword evidence="16 31" id="KW-0472">Membrane</keyword>
<dbReference type="SMART" id="SM00409">
    <property type="entry name" value="IG"/>
    <property type="match status" value="3"/>
</dbReference>
<dbReference type="InterPro" id="IPR008266">
    <property type="entry name" value="Tyr_kinase_AS"/>
</dbReference>
<dbReference type="InterPro" id="IPR013783">
    <property type="entry name" value="Ig-like_fold"/>
</dbReference>
<dbReference type="GO" id="GO:0043235">
    <property type="term" value="C:receptor complex"/>
    <property type="evidence" value="ECO:0007669"/>
    <property type="project" value="TreeGrafter"/>
</dbReference>
<evidence type="ECO:0000256" key="5">
    <source>
        <dbReference type="ARBA" id="ARBA00022679"/>
    </source>
</evidence>
<dbReference type="Pfam" id="PF25305">
    <property type="entry name" value="Ig_PDGFR_d4"/>
    <property type="match status" value="1"/>
</dbReference>
<comment type="similarity">
    <text evidence="29">Belongs to the protein kinase superfamily. Tyr protein kinase family. CSF-1/PDGF receptor subfamily.</text>
</comment>
<dbReference type="SUPFAM" id="SSF48726">
    <property type="entry name" value="Immunoglobulin"/>
    <property type="match status" value="3"/>
</dbReference>
<evidence type="ECO:0000256" key="13">
    <source>
        <dbReference type="ARBA" id="ARBA00022842"/>
    </source>
</evidence>
<dbReference type="InterPro" id="IPR011009">
    <property type="entry name" value="Kinase-like_dom_sf"/>
</dbReference>
<organism evidence="34 35">
    <name type="scientific">Collichthys lucidus</name>
    <name type="common">Big head croaker</name>
    <name type="synonym">Sciaena lucida</name>
    <dbReference type="NCBI Taxonomy" id="240159"/>
    <lineage>
        <taxon>Eukaryota</taxon>
        <taxon>Metazoa</taxon>
        <taxon>Chordata</taxon>
        <taxon>Craniata</taxon>
        <taxon>Vertebrata</taxon>
        <taxon>Euteleostomi</taxon>
        <taxon>Actinopterygii</taxon>
        <taxon>Neopterygii</taxon>
        <taxon>Teleostei</taxon>
        <taxon>Neoteleostei</taxon>
        <taxon>Acanthomorphata</taxon>
        <taxon>Eupercaria</taxon>
        <taxon>Sciaenidae</taxon>
        <taxon>Collichthys</taxon>
    </lineage>
</organism>
<comment type="catalytic activity">
    <reaction evidence="23">
        <text>L-tyrosyl-[protein] + ATP = O-phospho-L-tyrosyl-[protein] + ADP + H(+)</text>
        <dbReference type="Rhea" id="RHEA:10596"/>
        <dbReference type="Rhea" id="RHEA-COMP:10136"/>
        <dbReference type="Rhea" id="RHEA-COMP:20101"/>
        <dbReference type="ChEBI" id="CHEBI:15378"/>
        <dbReference type="ChEBI" id="CHEBI:30616"/>
        <dbReference type="ChEBI" id="CHEBI:46858"/>
        <dbReference type="ChEBI" id="CHEBI:61978"/>
        <dbReference type="ChEBI" id="CHEBI:456216"/>
        <dbReference type="EC" id="2.7.10.1"/>
    </reaction>
</comment>
<keyword evidence="4" id="KW-0597">Phosphoprotein</keyword>
<feature type="active site" description="Proton acceptor" evidence="24">
    <location>
        <position position="670"/>
    </location>
</feature>
<dbReference type="InterPro" id="IPR036179">
    <property type="entry name" value="Ig-like_dom_sf"/>
</dbReference>
<accession>A0A4U5UJK7</accession>
<gene>
    <name evidence="34" type="ORF">D9C73_009059</name>
</gene>
<dbReference type="GO" id="GO:0002244">
    <property type="term" value="P:hematopoietic progenitor cell differentiation"/>
    <property type="evidence" value="ECO:0007669"/>
    <property type="project" value="TreeGrafter"/>
</dbReference>
<evidence type="ECO:0000256" key="26">
    <source>
        <dbReference type="PIRSR" id="PIRSR000615-3"/>
    </source>
</evidence>
<dbReference type="PROSITE" id="PS00109">
    <property type="entry name" value="PROTEIN_KINASE_TYR"/>
    <property type="match status" value="1"/>
</dbReference>
<dbReference type="InterPro" id="IPR050122">
    <property type="entry name" value="RTK"/>
</dbReference>
<dbReference type="InterPro" id="IPR017441">
    <property type="entry name" value="Protein_kinase_ATP_BS"/>
</dbReference>
<proteinExistence type="inferred from homology"/>
<evidence type="ECO:0000256" key="20">
    <source>
        <dbReference type="ARBA" id="ARBA00023180"/>
    </source>
</evidence>